<sequence>MRSYQFWFGNKVPVWYGNIFYWRETSKRGEEEKRRKGKGEGEGGEEEGDGEGEGQEEEEEGRDNFNNE</sequence>
<keyword evidence="3" id="KW-1185">Reference proteome</keyword>
<feature type="region of interest" description="Disordered" evidence="1">
    <location>
        <begin position="27"/>
        <end position="68"/>
    </location>
</feature>
<organism evidence="2 3">
    <name type="scientific">Botrytis deweyae</name>
    <dbReference type="NCBI Taxonomy" id="2478750"/>
    <lineage>
        <taxon>Eukaryota</taxon>
        <taxon>Fungi</taxon>
        <taxon>Dikarya</taxon>
        <taxon>Ascomycota</taxon>
        <taxon>Pezizomycotina</taxon>
        <taxon>Leotiomycetes</taxon>
        <taxon>Helotiales</taxon>
        <taxon>Sclerotiniaceae</taxon>
        <taxon>Botrytis</taxon>
    </lineage>
</organism>
<reference evidence="2 3" key="1">
    <citation type="journal article" date="2020" name="Genome Biol. Evol.">
        <title>Comparative genomics of Sclerotiniaceae.</title>
        <authorList>
            <person name="Valero Jimenez C.A."/>
            <person name="Steentjes M."/>
            <person name="Scholten O.E."/>
            <person name="Van Kan J.A.L."/>
        </authorList>
    </citation>
    <scope>NUCLEOTIDE SEQUENCE [LARGE SCALE GENOMIC DNA]</scope>
    <source>
        <strain evidence="2 3">B1</strain>
    </source>
</reference>
<feature type="compositionally biased region" description="Basic and acidic residues" evidence="1">
    <location>
        <begin position="27"/>
        <end position="41"/>
    </location>
</feature>
<comment type="caution">
    <text evidence="2">The sequence shown here is derived from an EMBL/GenBank/DDBJ whole genome shotgun (WGS) entry which is preliminary data.</text>
</comment>
<accession>A0ABQ7IBY0</accession>
<dbReference type="EMBL" id="RCSX01000027">
    <property type="protein sequence ID" value="KAF7919477.1"/>
    <property type="molecule type" value="Genomic_DNA"/>
</dbReference>
<feature type="compositionally biased region" description="Acidic residues" evidence="1">
    <location>
        <begin position="42"/>
        <end position="61"/>
    </location>
</feature>
<dbReference type="GeneID" id="62236088"/>
<evidence type="ECO:0000256" key="1">
    <source>
        <dbReference type="SAM" id="MobiDB-lite"/>
    </source>
</evidence>
<gene>
    <name evidence="2" type="ORF">EAE98_009317</name>
</gene>
<dbReference type="Proteomes" id="UP000783213">
    <property type="component" value="Unassembled WGS sequence"/>
</dbReference>
<evidence type="ECO:0000313" key="3">
    <source>
        <dbReference type="Proteomes" id="UP000783213"/>
    </source>
</evidence>
<dbReference type="RefSeq" id="XP_038806705.1">
    <property type="nucleotide sequence ID" value="XM_038956938.1"/>
</dbReference>
<evidence type="ECO:0000313" key="2">
    <source>
        <dbReference type="EMBL" id="KAF7919477.1"/>
    </source>
</evidence>
<proteinExistence type="predicted"/>
<name>A0ABQ7IBY0_9HELO</name>
<protein>
    <submittedName>
        <fullName evidence="2">Uncharacterized protein</fullName>
    </submittedName>
</protein>